<reference evidence="2" key="1">
    <citation type="submission" date="2021-01" db="EMBL/GenBank/DDBJ databases">
        <title>Adiantum capillus-veneris genome.</title>
        <authorList>
            <person name="Fang Y."/>
            <person name="Liao Q."/>
        </authorList>
    </citation>
    <scope>NUCLEOTIDE SEQUENCE</scope>
    <source>
        <strain evidence="2">H3</strain>
        <tissue evidence="2">Leaf</tissue>
    </source>
</reference>
<evidence type="ECO:0000313" key="2">
    <source>
        <dbReference type="EMBL" id="KAI5064330.1"/>
    </source>
</evidence>
<protein>
    <recommendedName>
        <fullName evidence="1">Thiaminase-2/PQQC domain-containing protein</fullName>
    </recommendedName>
</protein>
<dbReference type="SUPFAM" id="SSF48613">
    <property type="entry name" value="Heme oxygenase-like"/>
    <property type="match status" value="1"/>
</dbReference>
<keyword evidence="3" id="KW-1185">Reference proteome</keyword>
<dbReference type="EMBL" id="JABFUD020000020">
    <property type="protein sequence ID" value="KAI5064330.1"/>
    <property type="molecule type" value="Genomic_DNA"/>
</dbReference>
<dbReference type="AlphaFoldDB" id="A0A9D4Z807"/>
<dbReference type="InterPro" id="IPR004305">
    <property type="entry name" value="Thiaminase-2/PQQC"/>
</dbReference>
<comment type="caution">
    <text evidence="2">The sequence shown here is derived from an EMBL/GenBank/DDBJ whole genome shotgun (WGS) entry which is preliminary data.</text>
</comment>
<evidence type="ECO:0000313" key="3">
    <source>
        <dbReference type="Proteomes" id="UP000886520"/>
    </source>
</evidence>
<dbReference type="PANTHER" id="PTHR43198">
    <property type="entry name" value="BIFUNCTIONAL TH2 PROTEIN"/>
    <property type="match status" value="1"/>
</dbReference>
<dbReference type="Pfam" id="PF03070">
    <property type="entry name" value="TENA_THI-4"/>
    <property type="match status" value="1"/>
</dbReference>
<dbReference type="GO" id="GO:0006772">
    <property type="term" value="P:thiamine metabolic process"/>
    <property type="evidence" value="ECO:0007669"/>
    <property type="project" value="UniProtKB-ARBA"/>
</dbReference>
<dbReference type="InterPro" id="IPR050967">
    <property type="entry name" value="Thiamine_Salvage_TenA"/>
</dbReference>
<sequence length="176" mass="20001">MGQDYFFVRSFIRFVASVLVKLPKNALENDVDLVLGGICALEQEISWFRSEATKWRVQLAGLTLQKANSDYCRFLEELSDSSTHHAVALAAFWAIEMVYNESFATCIEGATDTPIELRGACERWGNAEFKGYCMALQKLAEKYLQISATDVQKQAEQEFLNVLSFEVKFWNMSSQP</sequence>
<dbReference type="Gene3D" id="1.20.910.10">
    <property type="entry name" value="Heme oxygenase-like"/>
    <property type="match status" value="1"/>
</dbReference>
<dbReference type="Proteomes" id="UP000886520">
    <property type="component" value="Chromosome 20"/>
</dbReference>
<accession>A0A9D4Z807</accession>
<organism evidence="2 3">
    <name type="scientific">Adiantum capillus-veneris</name>
    <name type="common">Maidenhair fern</name>
    <dbReference type="NCBI Taxonomy" id="13818"/>
    <lineage>
        <taxon>Eukaryota</taxon>
        <taxon>Viridiplantae</taxon>
        <taxon>Streptophyta</taxon>
        <taxon>Embryophyta</taxon>
        <taxon>Tracheophyta</taxon>
        <taxon>Polypodiopsida</taxon>
        <taxon>Polypodiidae</taxon>
        <taxon>Polypodiales</taxon>
        <taxon>Pteridineae</taxon>
        <taxon>Pteridaceae</taxon>
        <taxon>Vittarioideae</taxon>
        <taxon>Adiantum</taxon>
    </lineage>
</organism>
<dbReference type="PANTHER" id="PTHR43198:SF5">
    <property type="entry name" value="BIFUNCTIONAL TENA-E PROTEIN"/>
    <property type="match status" value="1"/>
</dbReference>
<feature type="domain" description="Thiaminase-2/PQQC" evidence="1">
    <location>
        <begin position="3"/>
        <end position="174"/>
    </location>
</feature>
<dbReference type="CDD" id="cd19357">
    <property type="entry name" value="TenA_E_At3g16990-like"/>
    <property type="match status" value="1"/>
</dbReference>
<proteinExistence type="predicted"/>
<dbReference type="InterPro" id="IPR016084">
    <property type="entry name" value="Haem_Oase-like_multi-hlx"/>
</dbReference>
<dbReference type="GO" id="GO:0005829">
    <property type="term" value="C:cytosol"/>
    <property type="evidence" value="ECO:0007669"/>
    <property type="project" value="TreeGrafter"/>
</dbReference>
<evidence type="ECO:0000259" key="1">
    <source>
        <dbReference type="Pfam" id="PF03070"/>
    </source>
</evidence>
<dbReference type="OrthoDB" id="37730at2759"/>
<name>A0A9D4Z807_ADICA</name>
<gene>
    <name evidence="2" type="ORF">GOP47_0021000</name>
</gene>